<dbReference type="InterPro" id="IPR000219">
    <property type="entry name" value="DH_dom"/>
</dbReference>
<dbReference type="Ensembl" id="ENSCINT00000030316.1">
    <property type="protein sequence ID" value="ENSCINP00000036510.1"/>
    <property type="gene ID" value="ENSCING00000019539.1"/>
</dbReference>
<feature type="domain" description="DH" evidence="1">
    <location>
        <begin position="11"/>
        <end position="128"/>
    </location>
</feature>
<evidence type="ECO:0000313" key="2">
    <source>
        <dbReference type="Ensembl" id="ENSCINP00000036510.1"/>
    </source>
</evidence>
<dbReference type="SUPFAM" id="SSF48065">
    <property type="entry name" value="DBL homology domain (DH-domain)"/>
    <property type="match status" value="1"/>
</dbReference>
<reference evidence="3" key="1">
    <citation type="journal article" date="2002" name="Science">
        <title>The draft genome of Ciona intestinalis: insights into chordate and vertebrate origins.</title>
        <authorList>
            <person name="Dehal P."/>
            <person name="Satou Y."/>
            <person name="Campbell R.K."/>
            <person name="Chapman J."/>
            <person name="Degnan B."/>
            <person name="De Tomaso A."/>
            <person name="Davidson B."/>
            <person name="Di Gregorio A."/>
            <person name="Gelpke M."/>
            <person name="Goodstein D.M."/>
            <person name="Harafuji N."/>
            <person name="Hastings K.E."/>
            <person name="Ho I."/>
            <person name="Hotta K."/>
            <person name="Huang W."/>
            <person name="Kawashima T."/>
            <person name="Lemaire P."/>
            <person name="Martinez D."/>
            <person name="Meinertzhagen I.A."/>
            <person name="Necula S."/>
            <person name="Nonaka M."/>
            <person name="Putnam N."/>
            <person name="Rash S."/>
            <person name="Saiga H."/>
            <person name="Satake M."/>
            <person name="Terry A."/>
            <person name="Yamada L."/>
            <person name="Wang H.G."/>
            <person name="Awazu S."/>
            <person name="Azumi K."/>
            <person name="Boore J."/>
            <person name="Branno M."/>
            <person name="Chin-Bow S."/>
            <person name="DeSantis R."/>
            <person name="Doyle S."/>
            <person name="Francino P."/>
            <person name="Keys D.N."/>
            <person name="Haga S."/>
            <person name="Hayashi H."/>
            <person name="Hino K."/>
            <person name="Imai K.S."/>
            <person name="Inaba K."/>
            <person name="Kano S."/>
            <person name="Kobayashi K."/>
            <person name="Kobayashi M."/>
            <person name="Lee B.I."/>
            <person name="Makabe K.W."/>
            <person name="Manohar C."/>
            <person name="Matassi G."/>
            <person name="Medina M."/>
            <person name="Mochizuki Y."/>
            <person name="Mount S."/>
            <person name="Morishita T."/>
            <person name="Miura S."/>
            <person name="Nakayama A."/>
            <person name="Nishizaka S."/>
            <person name="Nomoto H."/>
            <person name="Ohta F."/>
            <person name="Oishi K."/>
            <person name="Rigoutsos I."/>
            <person name="Sano M."/>
            <person name="Sasaki A."/>
            <person name="Sasakura Y."/>
            <person name="Shoguchi E."/>
            <person name="Shin-i T."/>
            <person name="Spagnuolo A."/>
            <person name="Stainier D."/>
            <person name="Suzuki M.M."/>
            <person name="Tassy O."/>
            <person name="Takatori N."/>
            <person name="Tokuoka M."/>
            <person name="Yagi K."/>
            <person name="Yoshizaki F."/>
            <person name="Wada S."/>
            <person name="Zhang C."/>
            <person name="Hyatt P.D."/>
            <person name="Larimer F."/>
            <person name="Detter C."/>
            <person name="Doggett N."/>
            <person name="Glavina T."/>
            <person name="Hawkins T."/>
            <person name="Richardson P."/>
            <person name="Lucas S."/>
            <person name="Kohara Y."/>
            <person name="Levine M."/>
            <person name="Satoh N."/>
            <person name="Rokhsar D.S."/>
        </authorList>
    </citation>
    <scope>NUCLEOTIDE SEQUENCE [LARGE SCALE GENOMIC DNA]</scope>
</reference>
<keyword evidence="3" id="KW-1185">Reference proteome</keyword>
<protein>
    <recommendedName>
        <fullName evidence="1">DH domain-containing protein</fullName>
    </recommendedName>
</protein>
<evidence type="ECO:0000259" key="1">
    <source>
        <dbReference type="PROSITE" id="PS50010"/>
    </source>
</evidence>
<reference evidence="2" key="2">
    <citation type="submission" date="2025-08" db="UniProtKB">
        <authorList>
            <consortium name="Ensembl"/>
        </authorList>
    </citation>
    <scope>IDENTIFICATION</scope>
</reference>
<dbReference type="GeneTree" id="ENSGT00940000159925"/>
<evidence type="ECO:0000313" key="3">
    <source>
        <dbReference type="Proteomes" id="UP000008144"/>
    </source>
</evidence>
<reference evidence="2" key="3">
    <citation type="submission" date="2025-09" db="UniProtKB">
        <authorList>
            <consortium name="Ensembl"/>
        </authorList>
    </citation>
    <scope>IDENTIFICATION</scope>
</reference>
<dbReference type="InParanoid" id="H2Y3M5"/>
<dbReference type="HOGENOM" id="CLU_1964463_0_0_1"/>
<dbReference type="Pfam" id="PF00621">
    <property type="entry name" value="RhoGEF"/>
    <property type="match status" value="1"/>
</dbReference>
<name>H2Y3M5_CIOIN</name>
<sequence>MAEQMEKTKRMRSYVLKEILKTEQDYVETLKFLCSVFMERLQNREDDENDKLIPQGSVLLLLSNVEDLYKFHRELLTTMEEALNPEVTYDKKIGAAFLKYKSSFEVYAPYCSNHERAQKKLNELTENP</sequence>
<dbReference type="InterPro" id="IPR053086">
    <property type="entry name" value="RhoGEF_domain"/>
</dbReference>
<accession>H2Y3M5</accession>
<organism evidence="2 3">
    <name type="scientific">Ciona intestinalis</name>
    <name type="common">Transparent sea squirt</name>
    <name type="synonym">Ascidia intestinalis</name>
    <dbReference type="NCBI Taxonomy" id="7719"/>
    <lineage>
        <taxon>Eukaryota</taxon>
        <taxon>Metazoa</taxon>
        <taxon>Chordata</taxon>
        <taxon>Tunicata</taxon>
        <taxon>Ascidiacea</taxon>
        <taxon>Phlebobranchia</taxon>
        <taxon>Cionidae</taxon>
        <taxon>Ciona</taxon>
    </lineage>
</organism>
<dbReference type="InterPro" id="IPR035899">
    <property type="entry name" value="DBL_dom_sf"/>
</dbReference>
<dbReference type="PROSITE" id="PS50010">
    <property type="entry name" value="DH_2"/>
    <property type="match status" value="1"/>
</dbReference>
<dbReference type="AlphaFoldDB" id="H2Y3M5"/>
<dbReference type="Gene3D" id="1.20.900.10">
    <property type="entry name" value="Dbl homology (DH) domain"/>
    <property type="match status" value="1"/>
</dbReference>
<dbReference type="PANTHER" id="PTHR45834">
    <property type="entry name" value="RHO GUANINE NUCLEOTIDE EXCHANGE FACTOR 9-RELATED"/>
    <property type="match status" value="1"/>
</dbReference>
<dbReference type="GO" id="GO:0005085">
    <property type="term" value="F:guanyl-nucleotide exchange factor activity"/>
    <property type="evidence" value="ECO:0007669"/>
    <property type="project" value="InterPro"/>
</dbReference>
<dbReference type="PANTHER" id="PTHR45834:SF3">
    <property type="entry name" value="RHO GUANINE NUCLEOTIDE EXCHANGE FACTOR 3, ISOFORM L"/>
    <property type="match status" value="1"/>
</dbReference>
<dbReference type="Proteomes" id="UP000008144">
    <property type="component" value="Unassembled WGS sequence"/>
</dbReference>
<dbReference type="STRING" id="7719.ENSCINP00000036510"/>
<proteinExistence type="predicted"/>